<comment type="catalytic activity">
    <reaction evidence="1">
        <text>S-ubiquitinyl-[E2 ubiquitin-conjugating enzyme]-L-cysteine + [acceptor protein]-L-lysine = [E2 ubiquitin-conjugating enzyme]-L-cysteine + N(6)-ubiquitinyl-[acceptor protein]-L-lysine.</text>
        <dbReference type="EC" id="2.3.2.26"/>
    </reaction>
</comment>
<proteinExistence type="predicted"/>
<feature type="active site" description="Glycyl thioester intermediate" evidence="7">
    <location>
        <position position="926"/>
    </location>
</feature>
<comment type="caution">
    <text evidence="10">The sequence shown here is derived from an EMBL/GenBank/DDBJ whole genome shotgun (WGS) entry which is preliminary data.</text>
</comment>
<dbReference type="Gene3D" id="3.30.2160.10">
    <property type="entry name" value="Hect, E3 ligase catalytic domain"/>
    <property type="match status" value="1"/>
</dbReference>
<evidence type="ECO:0000259" key="9">
    <source>
        <dbReference type="PROSITE" id="PS50237"/>
    </source>
</evidence>
<dbReference type="PANTHER" id="PTHR45700">
    <property type="entry name" value="UBIQUITIN-PROTEIN LIGASE E3C"/>
    <property type="match status" value="1"/>
</dbReference>
<keyword evidence="4" id="KW-0963">Cytoplasm</keyword>
<dbReference type="Pfam" id="PF00632">
    <property type="entry name" value="HECT"/>
    <property type="match status" value="1"/>
</dbReference>
<dbReference type="Proteomes" id="UP001219518">
    <property type="component" value="Unassembled WGS sequence"/>
</dbReference>
<gene>
    <name evidence="10" type="ORF">KUF71_013365</name>
</gene>
<keyword evidence="5" id="KW-0808">Transferase</keyword>
<dbReference type="PROSITE" id="PS50237">
    <property type="entry name" value="HECT"/>
    <property type="match status" value="1"/>
</dbReference>
<dbReference type="CDD" id="cd00078">
    <property type="entry name" value="HECTc"/>
    <property type="match status" value="1"/>
</dbReference>
<protein>
    <recommendedName>
        <fullName evidence="3">HECT-type E3 ubiquitin transferase</fullName>
        <ecNumber evidence="3">2.3.2.26</ecNumber>
    </recommendedName>
</protein>
<organism evidence="10 11">
    <name type="scientific">Frankliniella fusca</name>
    <dbReference type="NCBI Taxonomy" id="407009"/>
    <lineage>
        <taxon>Eukaryota</taxon>
        <taxon>Metazoa</taxon>
        <taxon>Ecdysozoa</taxon>
        <taxon>Arthropoda</taxon>
        <taxon>Hexapoda</taxon>
        <taxon>Insecta</taxon>
        <taxon>Pterygota</taxon>
        <taxon>Neoptera</taxon>
        <taxon>Paraneoptera</taxon>
        <taxon>Thysanoptera</taxon>
        <taxon>Terebrantia</taxon>
        <taxon>Thripoidea</taxon>
        <taxon>Thripidae</taxon>
        <taxon>Frankliniella</taxon>
    </lineage>
</organism>
<dbReference type="Gene3D" id="3.30.2410.10">
    <property type="entry name" value="Hect, E3 ligase catalytic domain"/>
    <property type="match status" value="1"/>
</dbReference>
<dbReference type="FunFam" id="3.30.2410.10:FF:000003">
    <property type="entry name" value="probable E3 ubiquitin-protein ligase HERC4 isoform X1"/>
    <property type="match status" value="1"/>
</dbReference>
<dbReference type="InterPro" id="IPR044611">
    <property type="entry name" value="E3A/B/C-like"/>
</dbReference>
<dbReference type="InterPro" id="IPR035983">
    <property type="entry name" value="Hect_E3_ubiquitin_ligase"/>
</dbReference>
<evidence type="ECO:0000256" key="4">
    <source>
        <dbReference type="ARBA" id="ARBA00022490"/>
    </source>
</evidence>
<evidence type="ECO:0000256" key="7">
    <source>
        <dbReference type="PROSITE-ProRule" id="PRU00104"/>
    </source>
</evidence>
<dbReference type="InterPro" id="IPR000569">
    <property type="entry name" value="HECT_dom"/>
</dbReference>
<evidence type="ECO:0000256" key="5">
    <source>
        <dbReference type="ARBA" id="ARBA00022679"/>
    </source>
</evidence>
<dbReference type="FunFam" id="3.30.2160.10:FF:000004">
    <property type="entry name" value="probable E3 ubiquitin-protein ligase HERC4 isoform X1"/>
    <property type="match status" value="1"/>
</dbReference>
<reference evidence="10" key="2">
    <citation type="journal article" date="2023" name="BMC Genomics">
        <title>Pest status, molecular evolution, and epigenetic factors derived from the genome assembly of Frankliniella fusca, a thysanopteran phytovirus vector.</title>
        <authorList>
            <person name="Catto M.A."/>
            <person name="Labadie P.E."/>
            <person name="Jacobson A.L."/>
            <person name="Kennedy G.G."/>
            <person name="Srinivasan R."/>
            <person name="Hunt B.G."/>
        </authorList>
    </citation>
    <scope>NUCLEOTIDE SEQUENCE</scope>
    <source>
        <strain evidence="10">PL_HMW_Pooled</strain>
    </source>
</reference>
<dbReference type="GO" id="GO:0000209">
    <property type="term" value="P:protein polyubiquitination"/>
    <property type="evidence" value="ECO:0007669"/>
    <property type="project" value="InterPro"/>
</dbReference>
<feature type="domain" description="HECT" evidence="9">
    <location>
        <begin position="564"/>
        <end position="958"/>
    </location>
</feature>
<dbReference type="PANTHER" id="PTHR45700:SF9">
    <property type="entry name" value="HECT-TYPE E3 UBIQUITIN TRANSFERASE"/>
    <property type="match status" value="1"/>
</dbReference>
<feature type="non-terminal residue" evidence="10">
    <location>
        <position position="1"/>
    </location>
</feature>
<dbReference type="GO" id="GO:0061630">
    <property type="term" value="F:ubiquitin protein ligase activity"/>
    <property type="evidence" value="ECO:0007669"/>
    <property type="project" value="UniProtKB-EC"/>
</dbReference>
<comment type="subcellular location">
    <subcellularLocation>
        <location evidence="2">Cytoplasm</location>
    </subcellularLocation>
</comment>
<feature type="compositionally biased region" description="Basic residues" evidence="8">
    <location>
        <begin position="135"/>
        <end position="146"/>
    </location>
</feature>
<sequence>RQQLCFDRPGWPRYERAARGARRWRRGRTVMAWVWHRFRNTFLGSPEEERCPDDIDQRLLSIQLSRLRAYVSDDDEDSDPDDHADPSLVQCGACLATVRRLRDRHPRRCPLCGHRLRLCADPCPDRPVKPSLRLRPPRRPRARKQRSGSDPSIPRQGVGVVQLPAIDVDCTFLNNSIGRHNFLGRTEVFPGDLISRPGSDTSLPPIGDRDSAANRLSASRQSGELRGELRAAISAECIYMQSPMPPAYPPRTKTREEFLLDVRRAVQCEDFADVQRFYMRTFDSYVELCALFKENPHQDGARLVDPDLKMDFLYAVYDALKELPNSIHKSVLKSMINAICQEQLVLRRKDEVRAMYILVQCPLFGHQSACLILAQLLRRIVHLPASDHQMLVHWLKILEVPRLRSMVRNLMHFLSLRQFPTADAALSLPEPNKMKWWIPTAARMLAFINAANNSCRPPLLHFSELYHEALDHIDLAADYFRWQDPTPSSGHFSYCQYPFILSINAKRLILTKDSEQQQMINARRSLETKASRQVSQVDIFFLNMTVRRSHLVEDSLKEIQRASERKELKKKLRLTFAGEPGLDMGGLTKEWFQLLVREIFDPDKGMFVYHPHSRCYWFRIPSTARTWAPAESSSRAATAPSSPVAGAAVEAVATPSPVTPEDDDESVVARVAAAAEEEESLQQYNLIGVLMGLAVYNANILDLRFPSVCYQKLLSPPVVPHADLHLGVVRNPTLDDLAQIMPDVASGLRELLAYQGDVEQDMCLTFQASIEEFGAVKTFPLKQGGEDIPVTNQNRKEYVRLYLDWMLNTAIYNEFRSFYLGFHSVCASNALIMLRPEEVEMLVCGCPRFVLEDLRKVTEYDGYHSESAAVQYLWSVLDEYSDAMKKQFLLFTTGSDRIPVGGAAMMSFKVSRSLAPAHTLPQAHTCFNQLMLPDYPTREVLRLKLSIAVQYAEGFGLE</sequence>
<keyword evidence="6 7" id="KW-0833">Ubl conjugation pathway</keyword>
<accession>A0AAE1HQR6</accession>
<evidence type="ECO:0000313" key="10">
    <source>
        <dbReference type="EMBL" id="KAK3925096.1"/>
    </source>
</evidence>
<feature type="region of interest" description="Disordered" evidence="8">
    <location>
        <begin position="127"/>
        <end position="156"/>
    </location>
</feature>
<reference evidence="10" key="1">
    <citation type="submission" date="2021-07" db="EMBL/GenBank/DDBJ databases">
        <authorList>
            <person name="Catto M.A."/>
            <person name="Jacobson A."/>
            <person name="Kennedy G."/>
            <person name="Labadie P."/>
            <person name="Hunt B.G."/>
            <person name="Srinivasan R."/>
        </authorList>
    </citation>
    <scope>NUCLEOTIDE SEQUENCE</scope>
    <source>
        <strain evidence="10">PL_HMW_Pooled</strain>
        <tissue evidence="10">Head</tissue>
    </source>
</reference>
<dbReference type="SMART" id="SM00119">
    <property type="entry name" value="HECTc"/>
    <property type="match status" value="1"/>
</dbReference>
<evidence type="ECO:0000256" key="3">
    <source>
        <dbReference type="ARBA" id="ARBA00012485"/>
    </source>
</evidence>
<name>A0AAE1HQR6_9NEOP</name>
<evidence type="ECO:0000256" key="6">
    <source>
        <dbReference type="ARBA" id="ARBA00022786"/>
    </source>
</evidence>
<dbReference type="AlphaFoldDB" id="A0AAE1HQR6"/>
<dbReference type="EMBL" id="JAHWGI010001215">
    <property type="protein sequence ID" value="KAK3925096.1"/>
    <property type="molecule type" value="Genomic_DNA"/>
</dbReference>
<evidence type="ECO:0000256" key="2">
    <source>
        <dbReference type="ARBA" id="ARBA00004496"/>
    </source>
</evidence>
<evidence type="ECO:0000256" key="1">
    <source>
        <dbReference type="ARBA" id="ARBA00000885"/>
    </source>
</evidence>
<dbReference type="Gene3D" id="3.90.1750.10">
    <property type="entry name" value="Hect, E3 ligase catalytic domains"/>
    <property type="match status" value="2"/>
</dbReference>
<keyword evidence="11" id="KW-1185">Reference proteome</keyword>
<dbReference type="EC" id="2.3.2.26" evidence="3"/>
<dbReference type="GO" id="GO:0009966">
    <property type="term" value="P:regulation of signal transduction"/>
    <property type="evidence" value="ECO:0007669"/>
    <property type="project" value="UniProtKB-ARBA"/>
</dbReference>
<feature type="region of interest" description="Disordered" evidence="8">
    <location>
        <begin position="195"/>
        <end position="221"/>
    </location>
</feature>
<dbReference type="GO" id="GO:0005737">
    <property type="term" value="C:cytoplasm"/>
    <property type="evidence" value="ECO:0007669"/>
    <property type="project" value="UniProtKB-SubCell"/>
</dbReference>
<dbReference type="SUPFAM" id="SSF56204">
    <property type="entry name" value="Hect, E3 ligase catalytic domain"/>
    <property type="match status" value="1"/>
</dbReference>
<evidence type="ECO:0000256" key="8">
    <source>
        <dbReference type="SAM" id="MobiDB-lite"/>
    </source>
</evidence>
<evidence type="ECO:0000313" key="11">
    <source>
        <dbReference type="Proteomes" id="UP001219518"/>
    </source>
</evidence>